<comment type="similarity">
    <text evidence="1">Belongs to the GppA/Ppx family.</text>
</comment>
<dbReference type="Pfam" id="PF02541">
    <property type="entry name" value="Ppx-GppA"/>
    <property type="match status" value="1"/>
</dbReference>
<reference evidence="3 4" key="1">
    <citation type="submission" date="2011-08" db="EMBL/GenBank/DDBJ databases">
        <title>The Genome Sequence of Selenomonas noxia F0398.</title>
        <authorList>
            <consortium name="The Broad Institute Genome Sequencing Platform"/>
            <person name="Earl A."/>
            <person name="Ward D."/>
            <person name="Feldgarden M."/>
            <person name="Gevers D."/>
            <person name="Izard J."/>
            <person name="Ganesan A."/>
            <person name="Blanton J.M."/>
            <person name="Baranova O.V."/>
            <person name="Tanner A.C."/>
            <person name="Dewhirst F.E."/>
            <person name="Young S.K."/>
            <person name="Zeng Q."/>
            <person name="Gargeya S."/>
            <person name="Fitzgerald M."/>
            <person name="Haas B."/>
            <person name="Abouelleil A."/>
            <person name="Alvarado L."/>
            <person name="Arachchi H.M."/>
            <person name="Berlin A."/>
            <person name="Brown A."/>
            <person name="Chapman S.B."/>
            <person name="Chen Z."/>
            <person name="Dunbar C."/>
            <person name="Freedman E."/>
            <person name="Gearin G."/>
            <person name="Gellesch M."/>
            <person name="Goldberg J."/>
            <person name="Griggs A."/>
            <person name="Gujja S."/>
            <person name="Heiman D."/>
            <person name="Howarth C."/>
            <person name="Larson L."/>
            <person name="Lui A."/>
            <person name="MacDonald P.J.P."/>
            <person name="Montmayeur A."/>
            <person name="Murphy C."/>
            <person name="Neiman D."/>
            <person name="Pearson M."/>
            <person name="Priest M."/>
            <person name="Roberts A."/>
            <person name="Saif S."/>
            <person name="Shea T."/>
            <person name="Shenoy N."/>
            <person name="Sisk P."/>
            <person name="Stolte C."/>
            <person name="Sykes S."/>
            <person name="Wortman J."/>
            <person name="Nusbaum C."/>
            <person name="Birren B."/>
        </authorList>
    </citation>
    <scope>NUCLEOTIDE SEQUENCE [LARGE SCALE GENOMIC DNA]</scope>
    <source>
        <strain evidence="3 4">F0398</strain>
    </source>
</reference>
<dbReference type="PANTHER" id="PTHR30005">
    <property type="entry name" value="EXOPOLYPHOSPHATASE"/>
    <property type="match status" value="1"/>
</dbReference>
<accession>A0ABN0DP25</accession>
<evidence type="ECO:0000259" key="2">
    <source>
        <dbReference type="Pfam" id="PF02541"/>
    </source>
</evidence>
<dbReference type="Gene3D" id="3.30.420.40">
    <property type="match status" value="1"/>
</dbReference>
<evidence type="ECO:0000313" key="3">
    <source>
        <dbReference type="EMBL" id="EHG24421.1"/>
    </source>
</evidence>
<protein>
    <recommendedName>
        <fullName evidence="2">Ppx/GppA phosphatase N-terminal domain-containing protein</fullName>
    </recommendedName>
</protein>
<dbReference type="Gene3D" id="3.30.420.150">
    <property type="entry name" value="Exopolyphosphatase. Domain 2"/>
    <property type="match status" value="1"/>
</dbReference>
<dbReference type="InterPro" id="IPR043129">
    <property type="entry name" value="ATPase_NBD"/>
</dbReference>
<evidence type="ECO:0000256" key="1">
    <source>
        <dbReference type="ARBA" id="ARBA00007125"/>
    </source>
</evidence>
<evidence type="ECO:0000313" key="4">
    <source>
        <dbReference type="Proteomes" id="UP000003175"/>
    </source>
</evidence>
<sequence>MLHAIIDIGSNTIRMAVYQIEGRQFTLLMKRKHTVGLAGYLENGRLVRAGLEKTVKILHGFMDFIDTFRIPHVHAFATAALRSAVNSRAAVGEIARRTGVQVRIISGDEEAMYDFIGATQNIAHADGIMIDIGGGSTEIVSFAGRAMQGRWSLPLGSLAMSKAHVAALLPTQEECRTIAAAVRSVLDETPAVRDLRARHMVGMGGVLSSASRMHALLHPEETPRLLPADALPQMIAMFGSGRPLTEADTAVLLRAAPDRLHNIVPGMIIASVLAETFAAADIRYSDSGVREGYIWKEIIGAEQR</sequence>
<name>A0ABN0DP25_9FIRM</name>
<dbReference type="InterPro" id="IPR050273">
    <property type="entry name" value="GppA/Ppx_hydrolase"/>
</dbReference>
<dbReference type="PANTHER" id="PTHR30005:SF0">
    <property type="entry name" value="RETROGRADE REGULATION PROTEIN 2"/>
    <property type="match status" value="1"/>
</dbReference>
<keyword evidence="4" id="KW-1185">Reference proteome</keyword>
<comment type="caution">
    <text evidence="3">The sequence shown here is derived from an EMBL/GenBank/DDBJ whole genome shotgun (WGS) entry which is preliminary data.</text>
</comment>
<dbReference type="RefSeq" id="WP_006696533.1">
    <property type="nucleotide sequence ID" value="NZ_JH376859.1"/>
</dbReference>
<proteinExistence type="inferred from homology"/>
<dbReference type="SUPFAM" id="SSF53067">
    <property type="entry name" value="Actin-like ATPase domain"/>
    <property type="match status" value="2"/>
</dbReference>
<feature type="domain" description="Ppx/GppA phosphatase N-terminal" evidence="2">
    <location>
        <begin position="17"/>
        <end position="296"/>
    </location>
</feature>
<dbReference type="Proteomes" id="UP000003175">
    <property type="component" value="Unassembled WGS sequence"/>
</dbReference>
<dbReference type="EMBL" id="ADGH01000012">
    <property type="protein sequence ID" value="EHG24421.1"/>
    <property type="molecule type" value="Genomic_DNA"/>
</dbReference>
<gene>
    <name evidence="3" type="ORF">HMPREF9432_01271</name>
</gene>
<organism evidence="3 4">
    <name type="scientific">Selenomonas noxia F0398</name>
    <dbReference type="NCBI Taxonomy" id="702437"/>
    <lineage>
        <taxon>Bacteria</taxon>
        <taxon>Bacillati</taxon>
        <taxon>Bacillota</taxon>
        <taxon>Negativicutes</taxon>
        <taxon>Selenomonadales</taxon>
        <taxon>Selenomonadaceae</taxon>
        <taxon>Selenomonas</taxon>
    </lineage>
</organism>
<dbReference type="CDD" id="cd24052">
    <property type="entry name" value="ASKHA_NBD_HpPPX-GppA-like"/>
    <property type="match status" value="1"/>
</dbReference>
<dbReference type="InterPro" id="IPR003695">
    <property type="entry name" value="Ppx_GppA_N"/>
</dbReference>